<dbReference type="CDD" id="cd14688">
    <property type="entry name" value="bZIP_YAP"/>
    <property type="match status" value="1"/>
</dbReference>
<keyword evidence="1" id="KW-0677">Repeat</keyword>
<evidence type="ECO:0000256" key="3">
    <source>
        <dbReference type="PROSITE-ProRule" id="PRU00023"/>
    </source>
</evidence>
<evidence type="ECO:0000256" key="1">
    <source>
        <dbReference type="ARBA" id="ARBA00022737"/>
    </source>
</evidence>
<dbReference type="EMBL" id="MIKG01000014">
    <property type="protein sequence ID" value="RAO71032.1"/>
    <property type="molecule type" value="Genomic_DNA"/>
</dbReference>
<keyword evidence="8" id="KW-1185">Reference proteome</keyword>
<dbReference type="InterPro" id="IPR004827">
    <property type="entry name" value="bZIP"/>
</dbReference>
<dbReference type="PANTHER" id="PTHR24171">
    <property type="entry name" value="ANKYRIN REPEAT DOMAIN-CONTAINING PROTEIN 39-RELATED"/>
    <property type="match status" value="1"/>
</dbReference>
<dbReference type="SMART" id="SM00248">
    <property type="entry name" value="ANK"/>
    <property type="match status" value="3"/>
</dbReference>
<feature type="region of interest" description="Disordered" evidence="5">
    <location>
        <begin position="215"/>
        <end position="264"/>
    </location>
</feature>
<feature type="coiled-coil region" evidence="4">
    <location>
        <begin position="21"/>
        <end position="48"/>
    </location>
</feature>
<feature type="compositionally biased region" description="Pro residues" evidence="5">
    <location>
        <begin position="223"/>
        <end position="239"/>
    </location>
</feature>
<reference evidence="7 8" key="1">
    <citation type="journal article" date="2017" name="Biotechnol. Biofuels">
        <title>Differential beta-glucosidase expression as a function of carbon source availability in Talaromyces amestolkiae: a genomic and proteomic approach.</title>
        <authorList>
            <person name="de Eugenio L.I."/>
            <person name="Mendez-Liter J.A."/>
            <person name="Nieto-Dominguez M."/>
            <person name="Alonso L."/>
            <person name="Gil-Munoz J."/>
            <person name="Barriuso J."/>
            <person name="Prieto A."/>
            <person name="Martinez M.J."/>
        </authorList>
    </citation>
    <scope>NUCLEOTIDE SEQUENCE [LARGE SCALE GENOMIC DNA]</scope>
    <source>
        <strain evidence="7 8">CIB</strain>
    </source>
</reference>
<evidence type="ECO:0000256" key="2">
    <source>
        <dbReference type="ARBA" id="ARBA00023043"/>
    </source>
</evidence>
<evidence type="ECO:0000313" key="8">
    <source>
        <dbReference type="Proteomes" id="UP000249363"/>
    </source>
</evidence>
<dbReference type="Proteomes" id="UP000249363">
    <property type="component" value="Unassembled WGS sequence"/>
</dbReference>
<dbReference type="RefSeq" id="XP_040735548.1">
    <property type="nucleotide sequence ID" value="XM_040879697.1"/>
</dbReference>
<dbReference type="GeneID" id="63796260"/>
<feature type="compositionally biased region" description="Polar residues" evidence="5">
    <location>
        <begin position="1"/>
        <end position="11"/>
    </location>
</feature>
<evidence type="ECO:0000313" key="7">
    <source>
        <dbReference type="EMBL" id="RAO71032.1"/>
    </source>
</evidence>
<dbReference type="InterPro" id="IPR036770">
    <property type="entry name" value="Ankyrin_rpt-contain_sf"/>
</dbReference>
<dbReference type="Pfam" id="PF12796">
    <property type="entry name" value="Ank_2"/>
    <property type="match status" value="1"/>
</dbReference>
<feature type="domain" description="BZIP" evidence="6">
    <location>
        <begin position="21"/>
        <end position="36"/>
    </location>
</feature>
<feature type="repeat" description="ANK" evidence="3">
    <location>
        <begin position="296"/>
        <end position="328"/>
    </location>
</feature>
<feature type="repeat" description="ANK" evidence="3">
    <location>
        <begin position="329"/>
        <end position="361"/>
    </location>
</feature>
<evidence type="ECO:0000259" key="6">
    <source>
        <dbReference type="PROSITE" id="PS00036"/>
    </source>
</evidence>
<gene>
    <name evidence="7" type="ORF">BHQ10_007044</name>
</gene>
<evidence type="ECO:0000256" key="5">
    <source>
        <dbReference type="SAM" id="MobiDB-lite"/>
    </source>
</evidence>
<dbReference type="PROSITE" id="PS50297">
    <property type="entry name" value="ANK_REP_REGION"/>
    <property type="match status" value="2"/>
</dbReference>
<dbReference type="SUPFAM" id="SSF48403">
    <property type="entry name" value="Ankyrin repeat"/>
    <property type="match status" value="1"/>
</dbReference>
<accession>A0A364L5G0</accession>
<dbReference type="OrthoDB" id="4454093at2759"/>
<feature type="compositionally biased region" description="Basic and acidic residues" evidence="5">
    <location>
        <begin position="12"/>
        <end position="21"/>
    </location>
</feature>
<feature type="compositionally biased region" description="Polar residues" evidence="5">
    <location>
        <begin position="241"/>
        <end position="264"/>
    </location>
</feature>
<evidence type="ECO:0000256" key="4">
    <source>
        <dbReference type="SAM" id="Coils"/>
    </source>
</evidence>
<feature type="region of interest" description="Disordered" evidence="5">
    <location>
        <begin position="1"/>
        <end position="21"/>
    </location>
</feature>
<dbReference type="Gene3D" id="1.25.40.20">
    <property type="entry name" value="Ankyrin repeat-containing domain"/>
    <property type="match status" value="2"/>
</dbReference>
<dbReference type="STRING" id="1196081.A0A364L5G0"/>
<dbReference type="GO" id="GO:0003700">
    <property type="term" value="F:DNA-binding transcription factor activity"/>
    <property type="evidence" value="ECO:0007669"/>
    <property type="project" value="InterPro"/>
</dbReference>
<protein>
    <recommendedName>
        <fullName evidence="6">BZIP domain-containing protein</fullName>
    </recommendedName>
</protein>
<dbReference type="PROSITE" id="PS50088">
    <property type="entry name" value="ANK_REPEAT"/>
    <property type="match status" value="2"/>
</dbReference>
<comment type="caution">
    <text evidence="7">The sequence shown here is derived from an EMBL/GenBank/DDBJ whole genome shotgun (WGS) entry which is preliminary data.</text>
</comment>
<name>A0A364L5G0_TALAM</name>
<keyword evidence="2 3" id="KW-0040">ANK repeat</keyword>
<proteinExistence type="predicted"/>
<keyword evidence="4" id="KW-0175">Coiled coil</keyword>
<dbReference type="InterPro" id="IPR002110">
    <property type="entry name" value="Ankyrin_rpt"/>
</dbReference>
<dbReference type="AlphaFoldDB" id="A0A364L5G0"/>
<sequence>MVKASSSTKTGLRTDPEAIERRRMQNRLAQRKRRLKRAQIAREEKERQQRLQAAQAASQLTFINDGYHLSLNQPPVYHTQQPKVLPPVANNYFDYTPPQFEDVFSSSPYYPHTPIPPFETDPSFFVNGYPSPSLSHAPSTPPLSLYTPSLIDEDLSNSISTSNANTGNIDLDPNLYLSSSAGVVSPNAKGQHPWDAFGLMPLQPVPSPVLQADRHRSTSLPTPFTPPRSVPSLSSPPVPNITRNRAPTTPNIMQGKSIASPNNNMNMHMRINGLNLFNTSIDTSAHAASSAAISTTNKTGLHICAEQGNAHAVHLLLGYGADINAVDEYGRTPLHYAVQNKHIDIVRLLVERGATTTIADINGANPMQLAADSGSEEMTQMMHMMIMMTPPVMVPGAHEINMNSGLVVSK</sequence>
<dbReference type="PROSITE" id="PS00036">
    <property type="entry name" value="BZIP_BASIC"/>
    <property type="match status" value="1"/>
</dbReference>
<organism evidence="7 8">
    <name type="scientific">Talaromyces amestolkiae</name>
    <dbReference type="NCBI Taxonomy" id="1196081"/>
    <lineage>
        <taxon>Eukaryota</taxon>
        <taxon>Fungi</taxon>
        <taxon>Dikarya</taxon>
        <taxon>Ascomycota</taxon>
        <taxon>Pezizomycotina</taxon>
        <taxon>Eurotiomycetes</taxon>
        <taxon>Eurotiomycetidae</taxon>
        <taxon>Eurotiales</taxon>
        <taxon>Trichocomaceae</taxon>
        <taxon>Talaromyces</taxon>
        <taxon>Talaromyces sect. Talaromyces</taxon>
    </lineage>
</organism>